<feature type="transmembrane region" description="Helical" evidence="1">
    <location>
        <begin position="186"/>
        <end position="206"/>
    </location>
</feature>
<evidence type="ECO:0000259" key="2">
    <source>
        <dbReference type="Pfam" id="PF00487"/>
    </source>
</evidence>
<evidence type="ECO:0000313" key="4">
    <source>
        <dbReference type="Proteomes" id="UP000288716"/>
    </source>
</evidence>
<evidence type="ECO:0000256" key="1">
    <source>
        <dbReference type="SAM" id="Phobius"/>
    </source>
</evidence>
<dbReference type="AlphaFoldDB" id="A0A443SPG3"/>
<dbReference type="OrthoDB" id="1461976at2759"/>
<dbReference type="GO" id="GO:0016491">
    <property type="term" value="F:oxidoreductase activity"/>
    <property type="evidence" value="ECO:0007669"/>
    <property type="project" value="InterPro"/>
</dbReference>
<proteinExistence type="predicted"/>
<name>A0A443SPG3_9ACAR</name>
<accession>A0A443SPG3</accession>
<evidence type="ECO:0000313" key="3">
    <source>
        <dbReference type="EMBL" id="RWS29404.1"/>
    </source>
</evidence>
<keyword evidence="4" id="KW-1185">Reference proteome</keyword>
<dbReference type="Proteomes" id="UP000288716">
    <property type="component" value="Unassembled WGS sequence"/>
</dbReference>
<feature type="domain" description="Fatty acid desaturase" evidence="2">
    <location>
        <begin position="57"/>
        <end position="356"/>
    </location>
</feature>
<organism evidence="3 4">
    <name type="scientific">Leptotrombidium deliense</name>
    <dbReference type="NCBI Taxonomy" id="299467"/>
    <lineage>
        <taxon>Eukaryota</taxon>
        <taxon>Metazoa</taxon>
        <taxon>Ecdysozoa</taxon>
        <taxon>Arthropoda</taxon>
        <taxon>Chelicerata</taxon>
        <taxon>Arachnida</taxon>
        <taxon>Acari</taxon>
        <taxon>Acariformes</taxon>
        <taxon>Trombidiformes</taxon>
        <taxon>Prostigmata</taxon>
        <taxon>Anystina</taxon>
        <taxon>Parasitengona</taxon>
        <taxon>Trombiculoidea</taxon>
        <taxon>Trombiculidae</taxon>
        <taxon>Leptotrombidium</taxon>
    </lineage>
</organism>
<dbReference type="STRING" id="299467.A0A443SPG3"/>
<keyword evidence="1" id="KW-0812">Transmembrane</keyword>
<protein>
    <submittedName>
        <fullName evidence="3">Delta-12 fatty acid desaturase 2-like protein</fullName>
    </submittedName>
</protein>
<keyword evidence="1" id="KW-0472">Membrane</keyword>
<dbReference type="CDD" id="cd03507">
    <property type="entry name" value="Delta12-FADS-like"/>
    <property type="match status" value="1"/>
</dbReference>
<keyword evidence="1" id="KW-1133">Transmembrane helix</keyword>
<dbReference type="GO" id="GO:0006629">
    <property type="term" value="P:lipid metabolic process"/>
    <property type="evidence" value="ECO:0007669"/>
    <property type="project" value="InterPro"/>
</dbReference>
<comment type="caution">
    <text evidence="3">The sequence shown here is derived from an EMBL/GenBank/DDBJ whole genome shotgun (WGS) entry which is preliminary data.</text>
</comment>
<dbReference type="InterPro" id="IPR005804">
    <property type="entry name" value="FA_desaturase_dom"/>
</dbReference>
<dbReference type="Pfam" id="PF00487">
    <property type="entry name" value="FA_desaturase"/>
    <property type="match status" value="1"/>
</dbReference>
<dbReference type="EMBL" id="NCKV01000932">
    <property type="protein sequence ID" value="RWS29404.1"/>
    <property type="molecule type" value="Genomic_DNA"/>
</dbReference>
<dbReference type="VEuPathDB" id="VectorBase:LDEU002633"/>
<gene>
    <name evidence="3" type="ORF">B4U80_04279</name>
</gene>
<feature type="transmembrane region" description="Helical" evidence="1">
    <location>
        <begin position="238"/>
        <end position="257"/>
    </location>
</feature>
<feature type="transmembrane region" description="Helical" evidence="1">
    <location>
        <begin position="28"/>
        <end position="47"/>
    </location>
</feature>
<reference evidence="3 4" key="1">
    <citation type="journal article" date="2018" name="Gigascience">
        <title>Genomes of trombidid mites reveal novel predicted allergens and laterally-transferred genes associated with secondary metabolism.</title>
        <authorList>
            <person name="Dong X."/>
            <person name="Chaisiri K."/>
            <person name="Xia D."/>
            <person name="Armstrong S.D."/>
            <person name="Fang Y."/>
            <person name="Donnelly M.J."/>
            <person name="Kadowaki T."/>
            <person name="McGarry J.W."/>
            <person name="Darby A.C."/>
            <person name="Makepeace B.L."/>
        </authorList>
    </citation>
    <scope>NUCLEOTIDE SEQUENCE [LARGE SCALE GENOMIC DNA]</scope>
    <source>
        <strain evidence="3">UoL-UT</strain>
    </source>
</reference>
<dbReference type="InterPro" id="IPR012171">
    <property type="entry name" value="Fatty_acid_desaturase"/>
</dbReference>
<sequence length="388" mass="45176">MDEISLKTLHDAIPKRLFERSALKSTLYLLYSIFLVVLTFGTTYHWVNNVLPEVFFWPAIVFYWLLQGTIATGIWVIAHECGHQAYSDSEKINDSVGLVLHSALLTPYHSWKYSHAMHHRATGHMKKDQVFVPPTRKQYYEERQSILAKMRYGMRIITGIGVTRPDTDDDNCKDNEYLSDVPMLSFFMNVPHLIGMLLFGWPMYLLMNASGQKYDRWASHFMPNSPIFNGKIKREVHISNIALVVMLSILSYVSYVTSFSAVAIYYIGPYLFVNAWLVLITYLHHTDPRLPHYRDGAWTYVKGALSTIDRNYGWFINHVHHHIGDTHVAHHLFSRIPHYNAVEVTKILKPLLGGHYNFDDTFFLKSLWFSFTRCHYVPDEGDVLFYKK</sequence>
<dbReference type="PANTHER" id="PTHR32100">
    <property type="entry name" value="OMEGA-6 FATTY ACID DESATURASE, CHLOROPLASTIC"/>
    <property type="match status" value="1"/>
</dbReference>
<feature type="transmembrane region" description="Helical" evidence="1">
    <location>
        <begin position="263"/>
        <end position="284"/>
    </location>
</feature>
<feature type="transmembrane region" description="Helical" evidence="1">
    <location>
        <begin position="54"/>
        <end position="78"/>
    </location>
</feature>